<dbReference type="AlphaFoldDB" id="A0A1I1MNR9"/>
<feature type="signal peptide" evidence="1">
    <location>
        <begin position="1"/>
        <end position="20"/>
    </location>
</feature>
<dbReference type="OrthoDB" id="9815249at2"/>
<dbReference type="STRING" id="728005.SAMN04488059_11336"/>
<protein>
    <submittedName>
        <fullName evidence="2">Uncharacterized protein</fullName>
    </submittedName>
</protein>
<sequence>MRQWPIATAILLAMALPAAASEAGDMLAQRLYDGTLAEGYDDTIRLCDEYNSDACFAAGLSEFLGGIEALSRAMYRHGATTPSTPVAALLLGMDMMGETGVPGNSSPEPLSYAQLRTILGDFVFALDTARAHFEMADIGTGYVITIDPLKVRVDLDGDGTAEAVETLGALLGSVNAFGGMAAPDASQAGGKDKTPDSEPTDTTIGFDNADAIWFAGYTQVVAAPIDLLLAHDFSDFFSTFLHRVFPKAGLPMQEYSTGGTLFMDADSDSYIADLIAAIHTVDFPVIDAARLAGVRDRLKSITALSRQNWKSILAETDDNRELVPSPRQTSIVPDMAVTEKTVAAWMTTLDTFDQILDGKLLVPHWRFDQGFDLKAYFETASETDLVLLISGSAALPYIKPGPIADAQSFAEANEAFGADWLNYAFWFN</sequence>
<evidence type="ECO:0000313" key="3">
    <source>
        <dbReference type="Proteomes" id="UP000182258"/>
    </source>
</evidence>
<evidence type="ECO:0000256" key="1">
    <source>
        <dbReference type="SAM" id="SignalP"/>
    </source>
</evidence>
<dbReference type="Proteomes" id="UP000182258">
    <property type="component" value="Unassembled WGS sequence"/>
</dbReference>
<organism evidence="2 3">
    <name type="scientific">Devosia psychrophila</name>
    <dbReference type="NCBI Taxonomy" id="728005"/>
    <lineage>
        <taxon>Bacteria</taxon>
        <taxon>Pseudomonadati</taxon>
        <taxon>Pseudomonadota</taxon>
        <taxon>Alphaproteobacteria</taxon>
        <taxon>Hyphomicrobiales</taxon>
        <taxon>Devosiaceae</taxon>
        <taxon>Devosia</taxon>
    </lineage>
</organism>
<gene>
    <name evidence="2" type="ORF">SAMN04488059_11336</name>
</gene>
<reference evidence="2 3" key="1">
    <citation type="submission" date="2016-10" db="EMBL/GenBank/DDBJ databases">
        <authorList>
            <person name="de Groot N.N."/>
        </authorList>
    </citation>
    <scope>NUCLEOTIDE SEQUENCE [LARGE SCALE GENOMIC DNA]</scope>
    <source>
        <strain evidence="2 3">CGMCC 1.10210</strain>
    </source>
</reference>
<dbReference type="RefSeq" id="WP_046173169.1">
    <property type="nucleotide sequence ID" value="NZ_FOMB01000013.1"/>
</dbReference>
<proteinExistence type="predicted"/>
<accession>A0A1I1MNR9</accession>
<evidence type="ECO:0000313" key="2">
    <source>
        <dbReference type="EMBL" id="SFC87039.1"/>
    </source>
</evidence>
<name>A0A1I1MNR9_9HYPH</name>
<keyword evidence="1" id="KW-0732">Signal</keyword>
<dbReference type="EMBL" id="FOMB01000013">
    <property type="protein sequence ID" value="SFC87039.1"/>
    <property type="molecule type" value="Genomic_DNA"/>
</dbReference>
<feature type="chain" id="PRO_5010364490" evidence="1">
    <location>
        <begin position="21"/>
        <end position="428"/>
    </location>
</feature>